<evidence type="ECO:0000313" key="2">
    <source>
        <dbReference type="EnsemblMetazoa" id="ACOM035525-PA.1"/>
    </source>
</evidence>
<sequence length="944" mass="104058">MIWHPVHTYPIRAVWVRSNHLLDQMHTDGPCDTRRTQGPLQCVLDRVVGQHLPHPDRVQEALDGGTVFRQPAEDGTTHLLDVDGRREGVHAGHFRVVFGPGGGEHEEHGRTLRVADVVEAPCPRHGQDVIDRGGQIVVAHLVPVPIAAQIGQPHVVPLVGQQVGETVVRPDDEEIGRAGKQPVHQQHRDPSSGQLLGHWSLRCGYAFFSPKLIAIAVAVHRRRQSVLCTGQYVLVHHRARIDGNREVEMVEVCILHQMHGRRCRQQLGKVHRIPRIDQPIVLRVKDRHRRRNCAEIVRRRIPVAVAEGIVAPTVIVLAELTRALQLGVVEQLLDGGAGRIVPNEDLHCHLEVVDVRVRVREAHEGNDYRSLLPLPLLTMSAIFGFGPTVWLTTCMHRFSGSVMGQSRRAKPYCEVRCGRNWCTPSALNSSCSASMFWSNHWTGGLRTRFKQTAVPVGQQVGEAVVRPDEHVVGGAGEQSVHEQQRPRVALRSRRYSSEGNDVPVCTGRFVAFDRIAILDAASATLGATPSNTISDDDSSRVSGMTAIMDRRVTTERSKSDAIILLTNPVHSRVRDPIAPASPCSGASHTPGCARGTPIVLVELLQQNGVEQAGRVLGQYEIAVREVPVGDLMDGGQVRHLVGQLQRVAIVDDMIVQPYTTTGTVARVRLYSGAGGDAWKPPRPVLRSGLYFANRAVRMICEKWCSWRSDAPAGKWPRKMRSIRYRSNKKERAKKCVENLGNHEASTQRLSGNTYIVHLGRVPARHVVQQLPAHGHIPIGAHDLHQRRNEPAVRQDLAPAGRVQRGHQRIGQRHERAHDPALQPVHVHRGRDGLHVDQLRAVLGPLGQQHEQHHRALGKATVVQPGGAGRVQHVVDQGAHIVQPDLVPGKVPKLTRACVRIVVQMFARVARAARVAHPHVEPGIGQQVGEGPARPHQHPVGTAAQ</sequence>
<evidence type="ECO:0000256" key="1">
    <source>
        <dbReference type="SAM" id="MobiDB-lite"/>
    </source>
</evidence>
<dbReference type="AlphaFoldDB" id="A0A8W7PPT8"/>
<protein>
    <submittedName>
        <fullName evidence="2">Uncharacterized protein</fullName>
    </submittedName>
</protein>
<dbReference type="EnsemblMetazoa" id="ACOM035525-RA">
    <property type="protein sequence ID" value="ACOM035525-PA.1"/>
    <property type="gene ID" value="ACOM035525"/>
</dbReference>
<dbReference type="Proteomes" id="UP000075882">
    <property type="component" value="Unassembled WGS sequence"/>
</dbReference>
<feature type="region of interest" description="Disordered" evidence="1">
    <location>
        <begin position="920"/>
        <end position="944"/>
    </location>
</feature>
<reference evidence="2" key="1">
    <citation type="submission" date="2022-08" db="UniProtKB">
        <authorList>
            <consortium name="EnsemblMetazoa"/>
        </authorList>
    </citation>
    <scope>IDENTIFICATION</scope>
</reference>
<proteinExistence type="predicted"/>
<organism evidence="2">
    <name type="scientific">Anopheles coluzzii</name>
    <name type="common">African malaria mosquito</name>
    <dbReference type="NCBI Taxonomy" id="1518534"/>
    <lineage>
        <taxon>Eukaryota</taxon>
        <taxon>Metazoa</taxon>
        <taxon>Ecdysozoa</taxon>
        <taxon>Arthropoda</taxon>
        <taxon>Hexapoda</taxon>
        <taxon>Insecta</taxon>
        <taxon>Pterygota</taxon>
        <taxon>Neoptera</taxon>
        <taxon>Endopterygota</taxon>
        <taxon>Diptera</taxon>
        <taxon>Nematocera</taxon>
        <taxon>Culicoidea</taxon>
        <taxon>Culicidae</taxon>
        <taxon>Anophelinae</taxon>
        <taxon>Anopheles</taxon>
    </lineage>
</organism>
<name>A0A8W7PPT8_ANOCL</name>
<accession>A0A8W7PPT8</accession>